<keyword evidence="4 10" id="KW-0812">Transmembrane</keyword>
<dbReference type="Pfam" id="PF00593">
    <property type="entry name" value="TonB_dep_Rec_b-barrel"/>
    <property type="match status" value="1"/>
</dbReference>
<gene>
    <name evidence="15" type="ORF">SD10_11240</name>
</gene>
<evidence type="ECO:0000256" key="6">
    <source>
        <dbReference type="ARBA" id="ARBA00023077"/>
    </source>
</evidence>
<dbReference type="OrthoDB" id="9782587at2"/>
<dbReference type="KEGG" id="srd:SD10_11240"/>
<dbReference type="Pfam" id="PF07715">
    <property type="entry name" value="Plug"/>
    <property type="match status" value="1"/>
</dbReference>
<dbReference type="Gene3D" id="2.170.130.10">
    <property type="entry name" value="TonB-dependent receptor, plug domain"/>
    <property type="match status" value="1"/>
</dbReference>
<dbReference type="InterPro" id="IPR037066">
    <property type="entry name" value="Plug_dom_sf"/>
</dbReference>
<evidence type="ECO:0000256" key="5">
    <source>
        <dbReference type="ARBA" id="ARBA00022729"/>
    </source>
</evidence>
<dbReference type="PROSITE" id="PS52016">
    <property type="entry name" value="TONB_DEPENDENT_REC_3"/>
    <property type="match status" value="1"/>
</dbReference>
<evidence type="ECO:0000256" key="9">
    <source>
        <dbReference type="ARBA" id="ARBA00023237"/>
    </source>
</evidence>
<dbReference type="InterPro" id="IPR036942">
    <property type="entry name" value="Beta-barrel_TonB_sf"/>
</dbReference>
<feature type="chain" id="PRO_5002417259" evidence="12">
    <location>
        <begin position="23"/>
        <end position="704"/>
    </location>
</feature>
<dbReference type="SUPFAM" id="SSF56935">
    <property type="entry name" value="Porins"/>
    <property type="match status" value="1"/>
</dbReference>
<sequence length="704" mass="76759">MLNRLLSAILFFYVFSQAPLSAQTPASSLEDTLQLNEVVVRGYATNRRLLETPASVGLLTRRDLNQRFGTPTLVPALNTLPGVRADERSPGSYRLAIRGSAIRSPFGVRNIKTYWNELPLTDAGGNTPLNALDVRALGRIEVIKGPSGSLYGAGTGGTILFSGLGVPTGKSSVEVSALGGSYGLYGNGISVQTGKNNAAVSLTYNHLQSDGYRDQSAVVRDNLSLIGSFAVSPKRTVSVLALYSDLHYQTPGGLNEAQFRANPRAARPATATLPGSADQQAGIYQKVGYLGFSHEYRWNDRIQNTTVIYGSTTDFANPFITNYEKRADQGLGGRTVTQIRLATNSIPTVVTVGAEYLRNFTVDRNFGNRRGVADTIQTDEELTARQSTVFLQTESELPAHFRLTAGLSRNDVRYGFTRFPTRAVGALPATLLARNFSPVWLPRVALLRTFGQNVSAFVSISTGYSAPSSQEVRPSAGGFNTTLNPERGTSYEVGLRGSAFRNRFRFDVAAYQFQLRETIVRRSDAAGAEFFVNAGRTDQRGLEAQFSYDFLSPAYFSSQSGLFSLLRLWNSLTLTNYRFRDYQQGSADLSNNKVPGVAPTTNVTGIDAETKAGFYAHVTYQFLNQFPLNDANTVLSDPTQLLQATLGFRHALGKSWVLDVYASGDNLLNRTYSLGYDLNAVGNRYYNAAPARNGIGGVRLSVKW</sequence>
<dbReference type="PANTHER" id="PTHR30069:SF29">
    <property type="entry name" value="HEMOGLOBIN AND HEMOGLOBIN-HAPTOGLOBIN-BINDING PROTEIN 1-RELATED"/>
    <property type="match status" value="1"/>
</dbReference>
<feature type="signal peptide" evidence="12">
    <location>
        <begin position="1"/>
        <end position="22"/>
    </location>
</feature>
<evidence type="ECO:0000256" key="2">
    <source>
        <dbReference type="ARBA" id="ARBA00022448"/>
    </source>
</evidence>
<accession>A0A0E3ZU45</accession>
<evidence type="ECO:0000256" key="3">
    <source>
        <dbReference type="ARBA" id="ARBA00022452"/>
    </source>
</evidence>
<comment type="similarity">
    <text evidence="10 11">Belongs to the TonB-dependent receptor family.</text>
</comment>
<keyword evidence="3 10" id="KW-1134">Transmembrane beta strand</keyword>
<proteinExistence type="inferred from homology"/>
<keyword evidence="9 10" id="KW-0998">Cell outer membrane</keyword>
<dbReference type="RefSeq" id="WP_046573882.1">
    <property type="nucleotide sequence ID" value="NZ_CP010429.1"/>
</dbReference>
<evidence type="ECO:0000256" key="10">
    <source>
        <dbReference type="PROSITE-ProRule" id="PRU01360"/>
    </source>
</evidence>
<dbReference type="Gene3D" id="2.40.170.20">
    <property type="entry name" value="TonB-dependent receptor, beta-barrel domain"/>
    <property type="match status" value="1"/>
</dbReference>
<evidence type="ECO:0000259" key="13">
    <source>
        <dbReference type="Pfam" id="PF00593"/>
    </source>
</evidence>
<dbReference type="EMBL" id="CP010429">
    <property type="protein sequence ID" value="AKD55389.1"/>
    <property type="molecule type" value="Genomic_DNA"/>
</dbReference>
<feature type="domain" description="TonB-dependent receptor plug" evidence="14">
    <location>
        <begin position="49"/>
        <end position="157"/>
    </location>
</feature>
<organism evidence="15 16">
    <name type="scientific">Spirosoma radiotolerans</name>
    <dbReference type="NCBI Taxonomy" id="1379870"/>
    <lineage>
        <taxon>Bacteria</taxon>
        <taxon>Pseudomonadati</taxon>
        <taxon>Bacteroidota</taxon>
        <taxon>Cytophagia</taxon>
        <taxon>Cytophagales</taxon>
        <taxon>Cytophagaceae</taxon>
        <taxon>Spirosoma</taxon>
    </lineage>
</organism>
<feature type="domain" description="TonB-dependent receptor-like beta-barrel" evidence="13">
    <location>
        <begin position="250"/>
        <end position="667"/>
    </location>
</feature>
<keyword evidence="7 10" id="KW-0472">Membrane</keyword>
<dbReference type="HOGENOM" id="CLU_008287_13_2_10"/>
<evidence type="ECO:0000256" key="1">
    <source>
        <dbReference type="ARBA" id="ARBA00004571"/>
    </source>
</evidence>
<evidence type="ECO:0000256" key="12">
    <source>
        <dbReference type="SAM" id="SignalP"/>
    </source>
</evidence>
<evidence type="ECO:0000313" key="16">
    <source>
        <dbReference type="Proteomes" id="UP000033054"/>
    </source>
</evidence>
<dbReference type="Proteomes" id="UP000033054">
    <property type="component" value="Chromosome"/>
</dbReference>
<evidence type="ECO:0000256" key="7">
    <source>
        <dbReference type="ARBA" id="ARBA00023136"/>
    </source>
</evidence>
<comment type="subcellular location">
    <subcellularLocation>
        <location evidence="1 10">Cell outer membrane</location>
        <topology evidence="1 10">Multi-pass membrane protein</topology>
    </subcellularLocation>
</comment>
<name>A0A0E3ZU45_9BACT</name>
<dbReference type="PATRIC" id="fig|1379870.5.peg.2444"/>
<dbReference type="STRING" id="1379870.SD10_11240"/>
<dbReference type="GO" id="GO:0044718">
    <property type="term" value="P:siderophore transmembrane transport"/>
    <property type="evidence" value="ECO:0007669"/>
    <property type="project" value="TreeGrafter"/>
</dbReference>
<dbReference type="GO" id="GO:0009279">
    <property type="term" value="C:cell outer membrane"/>
    <property type="evidence" value="ECO:0007669"/>
    <property type="project" value="UniProtKB-SubCell"/>
</dbReference>
<evidence type="ECO:0000313" key="15">
    <source>
        <dbReference type="EMBL" id="AKD55389.1"/>
    </source>
</evidence>
<dbReference type="InterPro" id="IPR000531">
    <property type="entry name" value="Beta-barrel_TonB"/>
</dbReference>
<evidence type="ECO:0000256" key="11">
    <source>
        <dbReference type="RuleBase" id="RU003357"/>
    </source>
</evidence>
<protein>
    <submittedName>
        <fullName evidence="15">TonB-dependent receptor</fullName>
    </submittedName>
</protein>
<dbReference type="InterPro" id="IPR012910">
    <property type="entry name" value="Plug_dom"/>
</dbReference>
<keyword evidence="5 12" id="KW-0732">Signal</keyword>
<dbReference type="AlphaFoldDB" id="A0A0E3ZU45"/>
<evidence type="ECO:0000259" key="14">
    <source>
        <dbReference type="Pfam" id="PF07715"/>
    </source>
</evidence>
<reference evidence="15 16" key="1">
    <citation type="journal article" date="2014" name="Curr. Microbiol.">
        <title>Spirosoma radiotolerans sp. nov., a gamma-radiation-resistant bacterium isolated from gamma ray-irradiated soil.</title>
        <authorList>
            <person name="Lee J.J."/>
            <person name="Srinivasan S."/>
            <person name="Lim S."/>
            <person name="Joe M."/>
            <person name="Im S."/>
            <person name="Bae S.I."/>
            <person name="Park K.R."/>
            <person name="Han J.H."/>
            <person name="Park S.H."/>
            <person name="Joo B.M."/>
            <person name="Park S.J."/>
            <person name="Kim M.K."/>
        </authorList>
    </citation>
    <scope>NUCLEOTIDE SEQUENCE [LARGE SCALE GENOMIC DNA]</scope>
    <source>
        <strain evidence="15 16">DG5A</strain>
    </source>
</reference>
<dbReference type="GO" id="GO:0015344">
    <property type="term" value="F:siderophore uptake transmembrane transporter activity"/>
    <property type="evidence" value="ECO:0007669"/>
    <property type="project" value="TreeGrafter"/>
</dbReference>
<dbReference type="PANTHER" id="PTHR30069">
    <property type="entry name" value="TONB-DEPENDENT OUTER MEMBRANE RECEPTOR"/>
    <property type="match status" value="1"/>
</dbReference>
<keyword evidence="6 11" id="KW-0798">TonB box</keyword>
<keyword evidence="2 10" id="KW-0813">Transport</keyword>
<evidence type="ECO:0000256" key="8">
    <source>
        <dbReference type="ARBA" id="ARBA00023170"/>
    </source>
</evidence>
<dbReference type="InterPro" id="IPR039426">
    <property type="entry name" value="TonB-dep_rcpt-like"/>
</dbReference>
<keyword evidence="8 15" id="KW-0675">Receptor</keyword>
<keyword evidence="16" id="KW-1185">Reference proteome</keyword>
<evidence type="ECO:0000256" key="4">
    <source>
        <dbReference type="ARBA" id="ARBA00022692"/>
    </source>
</evidence>